<evidence type="ECO:0000313" key="4">
    <source>
        <dbReference type="Proteomes" id="UP000707206"/>
    </source>
</evidence>
<evidence type="ECO:0000256" key="1">
    <source>
        <dbReference type="SAM" id="MobiDB-lite"/>
    </source>
</evidence>
<dbReference type="NCBIfam" id="TIGR04390">
    <property type="entry name" value="OMP_YaiO_dom"/>
    <property type="match status" value="1"/>
</dbReference>
<protein>
    <submittedName>
        <fullName evidence="3">YaiO family outer membrane beta-barrel protein</fullName>
    </submittedName>
</protein>
<organism evidence="3 4">
    <name type="scientific">Pelagihabitans pacificus</name>
    <dbReference type="NCBI Taxonomy" id="2696054"/>
    <lineage>
        <taxon>Bacteria</taxon>
        <taxon>Pseudomonadati</taxon>
        <taxon>Bacteroidota</taxon>
        <taxon>Flavobacteriia</taxon>
        <taxon>Flavobacteriales</taxon>
        <taxon>Flavobacteriaceae</taxon>
        <taxon>Pelagihabitans</taxon>
    </lineage>
</organism>
<feature type="compositionally biased region" description="Basic and acidic residues" evidence="1">
    <location>
        <begin position="165"/>
        <end position="185"/>
    </location>
</feature>
<reference evidence="3" key="2">
    <citation type="submission" date="2020-03" db="EMBL/GenBank/DDBJ databases">
        <title>Flavobacteriaceae bacterium strain TP-CH-4, a member of the family Flavobacteriaceae isolated from a deep-sea seamount.</title>
        <authorList>
            <person name="Zhang D.-C."/>
        </authorList>
    </citation>
    <scope>NUCLEOTIDE SEQUENCE</scope>
    <source>
        <strain evidence="3">TP-CH-4</strain>
    </source>
</reference>
<comment type="caution">
    <text evidence="3">The sequence shown here is derived from an EMBL/GenBank/DDBJ whole genome shotgun (WGS) entry which is preliminary data.</text>
</comment>
<gene>
    <name evidence="3" type="primary">yaiO</name>
    <name evidence="3" type="ORF">FK220_010915</name>
</gene>
<dbReference type="SUPFAM" id="SSF48452">
    <property type="entry name" value="TPR-like"/>
    <property type="match status" value="1"/>
</dbReference>
<dbReference type="AlphaFoldDB" id="A0A967EDZ5"/>
<accession>A0A967EDZ5</accession>
<feature type="domain" description="YaiO beta-barrel" evidence="2">
    <location>
        <begin position="193"/>
        <end position="364"/>
    </location>
</feature>
<dbReference type="Gene3D" id="1.25.40.10">
    <property type="entry name" value="Tetratricopeptide repeat domain"/>
    <property type="match status" value="1"/>
</dbReference>
<dbReference type="Pfam" id="PF14559">
    <property type="entry name" value="TPR_19"/>
    <property type="match status" value="1"/>
</dbReference>
<dbReference type="Pfam" id="PF19413">
    <property type="entry name" value="YaiO"/>
    <property type="match status" value="1"/>
</dbReference>
<name>A0A967EDZ5_9FLAO</name>
<sequence>MFLHLFLCWGWAQDLAYQSTGGSIYEKAHYLAFEGNLSSAKKLLEEETTKNGTDTDASALLARIYSWEGNHAEARKKFNRIISEERKNTDVWISAVKNELYANNDATALGLANKALFYLGQNREIERLKELAVQNIRNKKYPPLGPNVGIATSKVSKKGGKRNKKSLEASEKVVAKEKDENAKKKPLEEKEMNNRIGIMNSFMVFDKVYEPMVFSNISYRRQTLAGSIIPRINYNNRLNKHGIQYDLDFYPKFSKRFYAYLNYGYSNASIFPNHKVGGDLYANLPGAFEFSAGARYISFETKNVTVITNSLGHYRGNYYFSLRSYITPQPNNLTRISGNLLVRKYFRDGENFLGVNVGMGYSPELRQLRDGDELLAETLLYIESQRMSLQYQFTPKKSPNIYMANLGVARQELSFDTGNFFWSVTAGITYSVKF</sequence>
<feature type="region of interest" description="Disordered" evidence="1">
    <location>
        <begin position="147"/>
        <end position="185"/>
    </location>
</feature>
<keyword evidence="4" id="KW-1185">Reference proteome</keyword>
<dbReference type="InterPro" id="IPR011990">
    <property type="entry name" value="TPR-like_helical_dom_sf"/>
</dbReference>
<evidence type="ECO:0000313" key="3">
    <source>
        <dbReference type="EMBL" id="NHF59853.1"/>
    </source>
</evidence>
<proteinExistence type="predicted"/>
<dbReference type="EMBL" id="VIKU02000003">
    <property type="protein sequence ID" value="NHF59853.1"/>
    <property type="molecule type" value="Genomic_DNA"/>
</dbReference>
<dbReference type="Proteomes" id="UP000707206">
    <property type="component" value="Unassembled WGS sequence"/>
</dbReference>
<feature type="compositionally biased region" description="Basic residues" evidence="1">
    <location>
        <begin position="155"/>
        <end position="164"/>
    </location>
</feature>
<dbReference type="InterPro" id="IPR030887">
    <property type="entry name" value="Beta-barrel_YaiO"/>
</dbReference>
<reference evidence="3" key="1">
    <citation type="submission" date="2019-07" db="EMBL/GenBank/DDBJ databases">
        <authorList>
            <person name="De-Chao Zhang Q."/>
        </authorList>
    </citation>
    <scope>NUCLEOTIDE SEQUENCE</scope>
    <source>
        <strain evidence="3">TP-CH-4</strain>
    </source>
</reference>
<evidence type="ECO:0000259" key="2">
    <source>
        <dbReference type="Pfam" id="PF19413"/>
    </source>
</evidence>